<name>A0ACB8RAC7_9AGAM</name>
<sequence length="242" mass="26345">MAAQASVYKCARASLSPHHSLPCFLLTSGRRPWATLGGTLQASSFKLSTTTLGDAKRNASSPCSPALTTRSSATAGTGRPPQHLLETGRPPRYLLETGRPPRHLLETGRPPRHLLETGRPPRHLLETGRPLTLASTRQSLESNTWARDLPWVSLVTSQGASLELGRHRLLIALVPEPGRLGSASWLCLLRVLIGATQTSIDCRLSELSASCCAFLTAIRVWVRVSSRVSCRNTRQYPACRAR</sequence>
<evidence type="ECO:0000313" key="1">
    <source>
        <dbReference type="EMBL" id="KAI0041024.1"/>
    </source>
</evidence>
<reference evidence="1" key="2">
    <citation type="journal article" date="2022" name="New Phytol.">
        <title>Evolutionary transition to the ectomycorrhizal habit in the genomes of a hyperdiverse lineage of mushroom-forming fungi.</title>
        <authorList>
            <person name="Looney B."/>
            <person name="Miyauchi S."/>
            <person name="Morin E."/>
            <person name="Drula E."/>
            <person name="Courty P.E."/>
            <person name="Kohler A."/>
            <person name="Kuo A."/>
            <person name="LaButti K."/>
            <person name="Pangilinan J."/>
            <person name="Lipzen A."/>
            <person name="Riley R."/>
            <person name="Andreopoulos W."/>
            <person name="He G."/>
            <person name="Johnson J."/>
            <person name="Nolan M."/>
            <person name="Tritt A."/>
            <person name="Barry K.W."/>
            <person name="Grigoriev I.V."/>
            <person name="Nagy L.G."/>
            <person name="Hibbett D."/>
            <person name="Henrissat B."/>
            <person name="Matheny P.B."/>
            <person name="Labbe J."/>
            <person name="Martin F.M."/>
        </authorList>
    </citation>
    <scope>NUCLEOTIDE SEQUENCE</scope>
    <source>
        <strain evidence="1">FP105234-sp</strain>
    </source>
</reference>
<keyword evidence="2" id="KW-1185">Reference proteome</keyword>
<dbReference type="Proteomes" id="UP000814033">
    <property type="component" value="Unassembled WGS sequence"/>
</dbReference>
<organism evidence="1 2">
    <name type="scientific">Auriscalpium vulgare</name>
    <dbReference type="NCBI Taxonomy" id="40419"/>
    <lineage>
        <taxon>Eukaryota</taxon>
        <taxon>Fungi</taxon>
        <taxon>Dikarya</taxon>
        <taxon>Basidiomycota</taxon>
        <taxon>Agaricomycotina</taxon>
        <taxon>Agaricomycetes</taxon>
        <taxon>Russulales</taxon>
        <taxon>Auriscalpiaceae</taxon>
        <taxon>Auriscalpium</taxon>
    </lineage>
</organism>
<evidence type="ECO:0000313" key="2">
    <source>
        <dbReference type="Proteomes" id="UP000814033"/>
    </source>
</evidence>
<reference evidence="1" key="1">
    <citation type="submission" date="2021-02" db="EMBL/GenBank/DDBJ databases">
        <authorList>
            <consortium name="DOE Joint Genome Institute"/>
            <person name="Ahrendt S."/>
            <person name="Looney B.P."/>
            <person name="Miyauchi S."/>
            <person name="Morin E."/>
            <person name="Drula E."/>
            <person name="Courty P.E."/>
            <person name="Chicoki N."/>
            <person name="Fauchery L."/>
            <person name="Kohler A."/>
            <person name="Kuo A."/>
            <person name="Labutti K."/>
            <person name="Pangilinan J."/>
            <person name="Lipzen A."/>
            <person name="Riley R."/>
            <person name="Andreopoulos W."/>
            <person name="He G."/>
            <person name="Johnson J."/>
            <person name="Barry K.W."/>
            <person name="Grigoriev I.V."/>
            <person name="Nagy L."/>
            <person name="Hibbett D."/>
            <person name="Henrissat B."/>
            <person name="Matheny P.B."/>
            <person name="Labbe J."/>
            <person name="Martin F."/>
        </authorList>
    </citation>
    <scope>NUCLEOTIDE SEQUENCE</scope>
    <source>
        <strain evidence="1">FP105234-sp</strain>
    </source>
</reference>
<dbReference type="EMBL" id="MU276150">
    <property type="protein sequence ID" value="KAI0041024.1"/>
    <property type="molecule type" value="Genomic_DNA"/>
</dbReference>
<proteinExistence type="predicted"/>
<comment type="caution">
    <text evidence="1">The sequence shown here is derived from an EMBL/GenBank/DDBJ whole genome shotgun (WGS) entry which is preliminary data.</text>
</comment>
<protein>
    <submittedName>
        <fullName evidence="1">Uncharacterized protein</fullName>
    </submittedName>
</protein>
<gene>
    <name evidence="1" type="ORF">FA95DRAFT_783228</name>
</gene>
<accession>A0ACB8RAC7</accession>